<dbReference type="Proteomes" id="UP000199205">
    <property type="component" value="Unassembled WGS sequence"/>
</dbReference>
<dbReference type="AlphaFoldDB" id="A0A1C3VFX8"/>
<accession>A0A1C3VFX8</accession>
<dbReference type="InterPro" id="IPR027417">
    <property type="entry name" value="P-loop_NTPase"/>
</dbReference>
<keyword evidence="1" id="KW-0808">Transferase</keyword>
<name>A0A1C3VFX8_9HYPH</name>
<keyword evidence="1" id="KW-0418">Kinase</keyword>
<dbReference type="OrthoDB" id="7210594at2"/>
<proteinExistence type="predicted"/>
<reference evidence="1 2" key="1">
    <citation type="submission" date="2016-08" db="EMBL/GenBank/DDBJ databases">
        <authorList>
            <person name="Seilhamer J.J."/>
        </authorList>
    </citation>
    <scope>NUCLEOTIDE SEQUENCE [LARGE SCALE GENOMIC DNA]</scope>
    <source>
        <strain evidence="1 2">P1-7</strain>
    </source>
</reference>
<protein>
    <submittedName>
        <fullName evidence="1">Adenylate kinase</fullName>
    </submittedName>
</protein>
<gene>
    <name evidence="1" type="ORF">GA0061101_105207</name>
</gene>
<dbReference type="PANTHER" id="PTHR37816">
    <property type="entry name" value="YALI0E33011P"/>
    <property type="match status" value="1"/>
</dbReference>
<dbReference type="Gene3D" id="3.40.50.300">
    <property type="entry name" value="P-loop containing nucleotide triphosphate hydrolases"/>
    <property type="match status" value="1"/>
</dbReference>
<dbReference type="InterPro" id="IPR052922">
    <property type="entry name" value="Cytidylate_Kinase-2"/>
</dbReference>
<dbReference type="PANTHER" id="PTHR37816:SF2">
    <property type="entry name" value="DNA TOPOLOGY MODULATION PROTEIN FLAR-RELATED PROTEIN"/>
    <property type="match status" value="1"/>
</dbReference>
<dbReference type="RefSeq" id="WP_092573705.1">
    <property type="nucleotide sequence ID" value="NZ_FMAF01000005.1"/>
</dbReference>
<evidence type="ECO:0000313" key="1">
    <source>
        <dbReference type="EMBL" id="SCB26710.1"/>
    </source>
</evidence>
<evidence type="ECO:0000313" key="2">
    <source>
        <dbReference type="Proteomes" id="UP000199205"/>
    </source>
</evidence>
<organism evidence="1 2">
    <name type="scientific">Rhizobium lusitanum</name>
    <dbReference type="NCBI Taxonomy" id="293958"/>
    <lineage>
        <taxon>Bacteria</taxon>
        <taxon>Pseudomonadati</taxon>
        <taxon>Pseudomonadota</taxon>
        <taxon>Alphaproteobacteria</taxon>
        <taxon>Hyphomicrobiales</taxon>
        <taxon>Rhizobiaceae</taxon>
        <taxon>Rhizobium/Agrobacterium group</taxon>
        <taxon>Rhizobium</taxon>
    </lineage>
</organism>
<dbReference type="SUPFAM" id="SSF52540">
    <property type="entry name" value="P-loop containing nucleoside triphosphate hydrolases"/>
    <property type="match status" value="1"/>
</dbReference>
<dbReference type="GO" id="GO:0016301">
    <property type="term" value="F:kinase activity"/>
    <property type="evidence" value="ECO:0007669"/>
    <property type="project" value="UniProtKB-KW"/>
</dbReference>
<sequence>MEQIVAPQTHVRAVDIEEAAELIKEANRILVIGCSGTGKSTLAQAIASLLGLTYVSMDRDIFWLPGWKSRSRPEAISRIEHAVAGPRWIMDGNSPGTLPLRLSRTEIVLWRRPPRHVALWGVFSRWLRYRGSTRPEMAAGCPEQLTWTFLRYIWTFERNEVPQFQEMLALHGRHVPVLTLKSYRDGEELLARLQSKI</sequence>
<dbReference type="EMBL" id="FMAF01000005">
    <property type="protein sequence ID" value="SCB26710.1"/>
    <property type="molecule type" value="Genomic_DNA"/>
</dbReference>